<name>A0AB39VW99_9GAMM</name>
<dbReference type="EMBL" id="CP165628">
    <property type="protein sequence ID" value="XDU73899.1"/>
    <property type="molecule type" value="Genomic_DNA"/>
</dbReference>
<accession>A0AB39VW99</accession>
<organism evidence="1">
    <name type="scientific">Rouxiella sp. WC2420</name>
    <dbReference type="NCBI Taxonomy" id="3234145"/>
    <lineage>
        <taxon>Bacteria</taxon>
        <taxon>Pseudomonadati</taxon>
        <taxon>Pseudomonadota</taxon>
        <taxon>Gammaproteobacteria</taxon>
        <taxon>Enterobacterales</taxon>
        <taxon>Yersiniaceae</taxon>
        <taxon>Rouxiella</taxon>
    </lineage>
</organism>
<gene>
    <name evidence="1" type="ORF">AB3G37_07420</name>
</gene>
<proteinExistence type="predicted"/>
<evidence type="ECO:0000313" key="1">
    <source>
        <dbReference type="EMBL" id="XDU73899.1"/>
    </source>
</evidence>
<reference evidence="1" key="1">
    <citation type="submission" date="2024-07" db="EMBL/GenBank/DDBJ databases">
        <authorList>
            <person name="Biller S.J."/>
        </authorList>
    </citation>
    <scope>NUCLEOTIDE SEQUENCE</scope>
    <source>
        <strain evidence="1">WC2420</strain>
    </source>
</reference>
<dbReference type="AlphaFoldDB" id="A0AB39VW99"/>
<dbReference type="RefSeq" id="WP_369790189.1">
    <property type="nucleotide sequence ID" value="NZ_CP165628.1"/>
</dbReference>
<evidence type="ECO:0008006" key="2">
    <source>
        <dbReference type="Google" id="ProtNLM"/>
    </source>
</evidence>
<sequence length="243" mass="26921">MSPSLIGDNYAKDLSMLPSFPGGSFVSNTINFLSPDDVIIYRLTETTYDGADFDHIAVIEELGFHSSDFISDHIDELREDNVEDEIIVQTILNLDMVDDSLTKIVARFAYDNFLFKNRDDEDDLGKQIRGAYVGPEYAGAGLAGQVYRQLAILHRHLVCDNTQTTFGAALWAGTVRNVAGRVDIYNAALNQYVEELDNGAIGVNGCVPWDIGKLNPGNLGKWAQYPFNATINHCYYLVLIISA</sequence>
<protein>
    <recommendedName>
        <fullName evidence="2">N-acetyltransferase domain-containing protein</fullName>
    </recommendedName>
</protein>